<comment type="caution">
    <text evidence="2">The sequence shown here is derived from an EMBL/GenBank/DDBJ whole genome shotgun (WGS) entry which is preliminary data.</text>
</comment>
<feature type="region of interest" description="Disordered" evidence="1">
    <location>
        <begin position="923"/>
        <end position="946"/>
    </location>
</feature>
<feature type="region of interest" description="Disordered" evidence="1">
    <location>
        <begin position="961"/>
        <end position="1012"/>
    </location>
</feature>
<organism evidence="2 3">
    <name type="scientific">Planoprotostelium fungivorum</name>
    <dbReference type="NCBI Taxonomy" id="1890364"/>
    <lineage>
        <taxon>Eukaryota</taxon>
        <taxon>Amoebozoa</taxon>
        <taxon>Evosea</taxon>
        <taxon>Variosea</taxon>
        <taxon>Cavosteliida</taxon>
        <taxon>Cavosteliaceae</taxon>
        <taxon>Planoprotostelium</taxon>
    </lineage>
</organism>
<evidence type="ECO:0000256" key="1">
    <source>
        <dbReference type="SAM" id="MobiDB-lite"/>
    </source>
</evidence>
<evidence type="ECO:0000313" key="2">
    <source>
        <dbReference type="EMBL" id="PRP81694.1"/>
    </source>
</evidence>
<dbReference type="STRING" id="1890364.A0A2P6NCK1"/>
<dbReference type="AlphaFoldDB" id="A0A2P6NCK1"/>
<proteinExistence type="predicted"/>
<reference evidence="2 3" key="1">
    <citation type="journal article" date="2018" name="Genome Biol. Evol.">
        <title>Multiple Roots of Fruiting Body Formation in Amoebozoa.</title>
        <authorList>
            <person name="Hillmann F."/>
            <person name="Forbes G."/>
            <person name="Novohradska S."/>
            <person name="Ferling I."/>
            <person name="Riege K."/>
            <person name="Groth M."/>
            <person name="Westermann M."/>
            <person name="Marz M."/>
            <person name="Spaller T."/>
            <person name="Winckler T."/>
            <person name="Schaap P."/>
            <person name="Glockner G."/>
        </authorList>
    </citation>
    <scope>NUCLEOTIDE SEQUENCE [LARGE SCALE GENOMIC DNA]</scope>
    <source>
        <strain evidence="2 3">Jena</strain>
    </source>
</reference>
<dbReference type="Proteomes" id="UP000241769">
    <property type="component" value="Unassembled WGS sequence"/>
</dbReference>
<sequence length="1012" mass="116884">MSISWGGQYAHILIENILPNVVDTKNILSIALVCRSWKDALYQSATVWQAIELDISLHLSDEFLTLYLLDSFSNCPYIRENVRALRISHAQSRYWAFSHLQFVIRFPQLRSLFLSSELTISVTQVKWFITALPELQTLKANIGYPRGNTDILEDPALYKDELKCIALEREDLRCTQIFGSRTQIMEPWKGKRVRKLRIGKKAVPLGGTKKIFDLEPLFSRNGILQNERFNDHDQLIQDLNALTERLKECKPLDRWSIRELSIKKESPPILILPEGQSVDSPREQQVLDAWKTFTSTLCQAIPVLFSLRLLPRRHRVLFLTRWFSQGASFAPGFNLDRCCSSEDAVQLVRSGLIVADGPNSKERWLLDQLLSDVVGEEDGVVHRKEILKKVMSLVPHYKSSVQQHQPYLKGVPFVPLLESNSNRERNFLALHMSKYGRQGKFTHAAVREVNSVIYFLFHPFLHMVDHRLPRLRAYKTLAQLPFYLADERTIGLFLGMDLSRDREFHGISTEFPQQEREEGLTRDQREMIEVENSMRRLFVSDRQNHKLDDLFLDLIDVYQHPSEFRRSPLNLEERKCVLLFRHFMRDDRAISHNSSANVPSIVTLDVFQERMKALTGDTFRGLDWKNVFLAGGSVLGALSSDTMSMDPGSDIDLFVYGLKVEEANKKARRIAEVVCENFGPDYEKKLFIFHSKYSITISRPWPLPHIQIILRLYKSPAEILLGFDVDCCCVGYDGEKVYATQRAQRALNKGYNLINWTRRSTTYESRLYKYALRGFGVMTSGFTRDQINPEIYTKKLNKGLGYLLSLDWGKGPSLPQNFRTRRGLRKTNDSVRLTGFQREDFKYGDYGWNVPADWDPDRIRNRIFMSASIAELNVKNEADWNSVWKEDDPGSQEGHLLTGSFQPLPPLQEDYLFLVDRLPHPAAGKTREDAKEDEITSTPSVSSVDDDRMRRKVIKLTCSDPDCECGGNGFGFGDEDEEDEDDEDGFLYSDDEDEDDYYDDEYYGEDSDDEYY</sequence>
<evidence type="ECO:0000313" key="3">
    <source>
        <dbReference type="Proteomes" id="UP000241769"/>
    </source>
</evidence>
<protein>
    <recommendedName>
        <fullName evidence="4">F-box domain-containing protein</fullName>
    </recommendedName>
</protein>
<dbReference type="PANTHER" id="PTHR43558:SF6">
    <property type="entry name" value="REDUCTASE, PUTATIVE (AFU_ORTHOLOGUE AFUA_3G10540)-RELATED"/>
    <property type="match status" value="1"/>
</dbReference>
<dbReference type="Pfam" id="PF26128">
    <property type="entry name" value="Gad2"/>
    <property type="match status" value="1"/>
</dbReference>
<name>A0A2P6NCK1_9EUKA</name>
<dbReference type="InParanoid" id="A0A2P6NCK1"/>
<dbReference type="EMBL" id="MDYQ01000121">
    <property type="protein sequence ID" value="PRP81694.1"/>
    <property type="molecule type" value="Genomic_DNA"/>
</dbReference>
<feature type="compositionally biased region" description="Basic and acidic residues" evidence="1">
    <location>
        <begin position="925"/>
        <end position="934"/>
    </location>
</feature>
<dbReference type="InterPro" id="IPR053354">
    <property type="entry name" value="MGDG_epimerase"/>
</dbReference>
<evidence type="ECO:0008006" key="4">
    <source>
        <dbReference type="Google" id="ProtNLM"/>
    </source>
</evidence>
<dbReference type="OrthoDB" id="20020at2759"/>
<gene>
    <name evidence="2" type="ORF">PROFUN_01201</name>
</gene>
<keyword evidence="3" id="KW-1185">Reference proteome</keyword>
<dbReference type="PANTHER" id="PTHR43558">
    <property type="entry name" value="REDUCTASE, PUTATIVE (AFU_ORTHOLOGUE AFUA_3G10540)-RELATED"/>
    <property type="match status" value="1"/>
</dbReference>
<feature type="compositionally biased region" description="Acidic residues" evidence="1">
    <location>
        <begin position="973"/>
        <end position="1012"/>
    </location>
</feature>
<accession>A0A2P6NCK1</accession>